<dbReference type="AlphaFoldDB" id="A0A1B2J646"/>
<proteinExistence type="predicted"/>
<protein>
    <submittedName>
        <fullName evidence="1">BA75_00734T0</fullName>
    </submittedName>
</protein>
<evidence type="ECO:0000313" key="2">
    <source>
        <dbReference type="Proteomes" id="UP000094565"/>
    </source>
</evidence>
<dbReference type="EMBL" id="CP014584">
    <property type="protein sequence ID" value="ANZ73430.1"/>
    <property type="molecule type" value="Genomic_DNA"/>
</dbReference>
<evidence type="ECO:0000313" key="1">
    <source>
        <dbReference type="EMBL" id="ANZ73430.1"/>
    </source>
</evidence>
<dbReference type="Proteomes" id="UP000094565">
    <property type="component" value="Chromosome 1"/>
</dbReference>
<accession>A0A1B2J646</accession>
<reference evidence="1 2" key="1">
    <citation type="submission" date="2016-02" db="EMBL/GenBank/DDBJ databases">
        <title>Comparative genomic and transcriptomic foundation for Pichia pastoris.</title>
        <authorList>
            <person name="Love K.R."/>
            <person name="Shah K.A."/>
            <person name="Whittaker C.A."/>
            <person name="Wu J."/>
            <person name="Bartlett M.C."/>
            <person name="Ma D."/>
            <person name="Leeson R.L."/>
            <person name="Priest M."/>
            <person name="Young S.K."/>
            <person name="Love J.C."/>
        </authorList>
    </citation>
    <scope>NUCLEOTIDE SEQUENCE [LARGE SCALE GENOMIC DNA]</scope>
    <source>
        <strain evidence="1 2">ATCC 28485</strain>
    </source>
</reference>
<sequence>MRRASVGKDPYIRERTTCDHGLCPRSYGDLGGEKWWIGKKPTHYRVFRRIREMSPAYPHHDCMWGDSEIFPEFAGIVGKGHFVVALLVLLRETMLILHEFVTTAWLSIPTLDRYSMTHLKSGCWG</sequence>
<keyword evidence="2" id="KW-1185">Reference proteome</keyword>
<gene>
    <name evidence="1" type="ORF">ATY40_BA7500734</name>
</gene>
<name>A0A1B2J646_PICPA</name>
<organism evidence="1 2">
    <name type="scientific">Komagataella pastoris</name>
    <name type="common">Yeast</name>
    <name type="synonym">Pichia pastoris</name>
    <dbReference type="NCBI Taxonomy" id="4922"/>
    <lineage>
        <taxon>Eukaryota</taxon>
        <taxon>Fungi</taxon>
        <taxon>Dikarya</taxon>
        <taxon>Ascomycota</taxon>
        <taxon>Saccharomycotina</taxon>
        <taxon>Pichiomycetes</taxon>
        <taxon>Pichiales</taxon>
        <taxon>Pichiaceae</taxon>
        <taxon>Komagataella</taxon>
    </lineage>
</organism>